<keyword evidence="2" id="KW-1185">Reference proteome</keyword>
<proteinExistence type="predicted"/>
<dbReference type="Proteomes" id="UP000282674">
    <property type="component" value="Unassembled WGS sequence"/>
</dbReference>
<name>A0A3M2M4R9_9ACTN</name>
<dbReference type="EMBL" id="RFFG01000017">
    <property type="protein sequence ID" value="RMI44667.1"/>
    <property type="molecule type" value="Genomic_DNA"/>
</dbReference>
<gene>
    <name evidence="1" type="ORF">EBO15_11955</name>
</gene>
<comment type="caution">
    <text evidence="1">The sequence shown here is derived from an EMBL/GenBank/DDBJ whole genome shotgun (WGS) entry which is preliminary data.</text>
</comment>
<reference evidence="1 2" key="1">
    <citation type="submission" date="2018-10" db="EMBL/GenBank/DDBJ databases">
        <title>Isolation from soil.</title>
        <authorList>
            <person name="Hu J."/>
        </authorList>
    </citation>
    <scope>NUCLEOTIDE SEQUENCE [LARGE SCALE GENOMIC DNA]</scope>
    <source>
        <strain evidence="1 2">NEAU-Ht49</strain>
    </source>
</reference>
<accession>A0A3M2M4R9</accession>
<organism evidence="1 2">
    <name type="scientific">Actinomadura harenae</name>
    <dbReference type="NCBI Taxonomy" id="2483351"/>
    <lineage>
        <taxon>Bacteria</taxon>
        <taxon>Bacillati</taxon>
        <taxon>Actinomycetota</taxon>
        <taxon>Actinomycetes</taxon>
        <taxon>Streptosporangiales</taxon>
        <taxon>Thermomonosporaceae</taxon>
        <taxon>Actinomadura</taxon>
    </lineage>
</organism>
<evidence type="ECO:0000313" key="1">
    <source>
        <dbReference type="EMBL" id="RMI44667.1"/>
    </source>
</evidence>
<sequence>MPEGAPGGEHLERLRLENHLLKQIVRQLTGWYPGWDDTGRLYATRDQKLTSAEVDAGVLRTVQADTAAQLVSAIRRELNKIIATSCAR</sequence>
<evidence type="ECO:0000313" key="2">
    <source>
        <dbReference type="Proteomes" id="UP000282674"/>
    </source>
</evidence>
<dbReference type="AlphaFoldDB" id="A0A3M2M4R9"/>
<protein>
    <submittedName>
        <fullName evidence="1">Uncharacterized protein</fullName>
    </submittedName>
</protein>